<keyword evidence="1" id="KW-0472">Membrane</keyword>
<dbReference type="RefSeq" id="WP_188981141.1">
    <property type="nucleotide sequence ID" value="NZ_BMPO01000001.1"/>
</dbReference>
<sequence length="171" mass="19454">MMLGYLRLVLFAFGLLIGIQIPGFMDDYAKRVDAHRIEAQEGLNGFQATATRYFNGDLDALVAHYRENPDPIIRNDADSVEVLVRRSRLLEAEWDALQGPWYQRTWHMLTRADNTLLQETYSAYTYQILLTPSAIVWAVASGFLFAFVVEGLVLLLASLFSIGSRPARHMR</sequence>
<dbReference type="EMBL" id="BMPO01000001">
    <property type="protein sequence ID" value="GGJ78451.1"/>
    <property type="molecule type" value="Genomic_DNA"/>
</dbReference>
<protein>
    <recommendedName>
        <fullName evidence="4">DUF2937 domain-containing protein</fullName>
    </recommendedName>
</protein>
<dbReference type="Proteomes" id="UP000635983">
    <property type="component" value="Unassembled WGS sequence"/>
</dbReference>
<evidence type="ECO:0000313" key="3">
    <source>
        <dbReference type="Proteomes" id="UP000635983"/>
    </source>
</evidence>
<reference evidence="2" key="1">
    <citation type="journal article" date="2014" name="Int. J. Syst. Evol. Microbiol.">
        <title>Complete genome sequence of Corynebacterium casei LMG S-19264T (=DSM 44701T), isolated from a smear-ripened cheese.</title>
        <authorList>
            <consortium name="US DOE Joint Genome Institute (JGI-PGF)"/>
            <person name="Walter F."/>
            <person name="Albersmeier A."/>
            <person name="Kalinowski J."/>
            <person name="Ruckert C."/>
        </authorList>
    </citation>
    <scope>NUCLEOTIDE SEQUENCE</scope>
    <source>
        <strain evidence="2">JCM 30078</strain>
    </source>
</reference>
<keyword evidence="1" id="KW-1133">Transmembrane helix</keyword>
<dbReference type="PIRSF" id="PIRSF029393">
    <property type="entry name" value="UCP029393"/>
    <property type="match status" value="1"/>
</dbReference>
<keyword evidence="3" id="KW-1185">Reference proteome</keyword>
<proteinExistence type="predicted"/>
<dbReference type="Pfam" id="PF11157">
    <property type="entry name" value="DUF2937"/>
    <property type="match status" value="1"/>
</dbReference>
<dbReference type="InterPro" id="IPR016917">
    <property type="entry name" value="UCP029393"/>
</dbReference>
<accession>A0A917UR79</accession>
<comment type="caution">
    <text evidence="2">The sequence shown here is derived from an EMBL/GenBank/DDBJ whole genome shotgun (WGS) entry which is preliminary data.</text>
</comment>
<dbReference type="AlphaFoldDB" id="A0A917UR79"/>
<name>A0A917UR79_9PSED</name>
<organism evidence="2 3">
    <name type="scientific">Pseudomonas matsuisoli</name>
    <dbReference type="NCBI Taxonomy" id="1515666"/>
    <lineage>
        <taxon>Bacteria</taxon>
        <taxon>Pseudomonadati</taxon>
        <taxon>Pseudomonadota</taxon>
        <taxon>Gammaproteobacteria</taxon>
        <taxon>Pseudomonadales</taxon>
        <taxon>Pseudomonadaceae</taxon>
        <taxon>Pseudomonas</taxon>
    </lineage>
</organism>
<evidence type="ECO:0000256" key="1">
    <source>
        <dbReference type="SAM" id="Phobius"/>
    </source>
</evidence>
<evidence type="ECO:0008006" key="4">
    <source>
        <dbReference type="Google" id="ProtNLM"/>
    </source>
</evidence>
<dbReference type="InterPro" id="IPR022584">
    <property type="entry name" value="DUF2937"/>
</dbReference>
<keyword evidence="1" id="KW-0812">Transmembrane</keyword>
<feature type="transmembrane region" description="Helical" evidence="1">
    <location>
        <begin position="135"/>
        <end position="162"/>
    </location>
</feature>
<evidence type="ECO:0000313" key="2">
    <source>
        <dbReference type="EMBL" id="GGJ78451.1"/>
    </source>
</evidence>
<gene>
    <name evidence="2" type="ORF">GCM10009304_00440</name>
</gene>
<reference evidence="2" key="2">
    <citation type="submission" date="2020-09" db="EMBL/GenBank/DDBJ databases">
        <authorList>
            <person name="Sun Q."/>
            <person name="Ohkuma M."/>
        </authorList>
    </citation>
    <scope>NUCLEOTIDE SEQUENCE</scope>
    <source>
        <strain evidence="2">JCM 30078</strain>
    </source>
</reference>